<comment type="caution">
    <text evidence="4">The sequence shown here is derived from an EMBL/GenBank/DDBJ whole genome shotgun (WGS) entry which is preliminary data.</text>
</comment>
<keyword evidence="5" id="KW-1185">Reference proteome</keyword>
<organism evidence="4 5">
    <name type="scientific">Fulvimonas soli</name>
    <dbReference type="NCBI Taxonomy" id="155197"/>
    <lineage>
        <taxon>Bacteria</taxon>
        <taxon>Pseudomonadati</taxon>
        <taxon>Pseudomonadota</taxon>
        <taxon>Gammaproteobacteria</taxon>
        <taxon>Lysobacterales</taxon>
        <taxon>Rhodanobacteraceae</taxon>
        <taxon>Fulvimonas</taxon>
    </lineage>
</organism>
<evidence type="ECO:0000313" key="5">
    <source>
        <dbReference type="Proteomes" id="UP000245812"/>
    </source>
</evidence>
<reference evidence="4 5" key="1">
    <citation type="submission" date="2018-05" db="EMBL/GenBank/DDBJ databases">
        <title>Genomic Encyclopedia of Type Strains, Phase IV (KMG-IV): sequencing the most valuable type-strain genomes for metagenomic binning, comparative biology and taxonomic classification.</title>
        <authorList>
            <person name="Goeker M."/>
        </authorList>
    </citation>
    <scope>NUCLEOTIDE SEQUENCE [LARGE SCALE GENOMIC DNA]</scope>
    <source>
        <strain evidence="4 5">DSM 14263</strain>
    </source>
</reference>
<evidence type="ECO:0000256" key="2">
    <source>
        <dbReference type="ARBA" id="ARBA00022475"/>
    </source>
</evidence>
<evidence type="ECO:0000256" key="1">
    <source>
        <dbReference type="ARBA" id="ARBA00004236"/>
    </source>
</evidence>
<keyword evidence="2" id="KW-1003">Cell membrane</keyword>
<comment type="subcellular location">
    <subcellularLocation>
        <location evidence="1">Cell membrane</location>
    </subcellularLocation>
</comment>
<keyword evidence="3" id="KW-0472">Membrane</keyword>
<gene>
    <name evidence="4" type="ORF">C7456_11728</name>
</gene>
<dbReference type="CDD" id="cd09971">
    <property type="entry name" value="SdiA-regulated"/>
    <property type="match status" value="1"/>
</dbReference>
<dbReference type="EMBL" id="QGHC01000017">
    <property type="protein sequence ID" value="PWK82121.1"/>
    <property type="molecule type" value="Genomic_DNA"/>
</dbReference>
<dbReference type="GO" id="GO:0005886">
    <property type="term" value="C:plasma membrane"/>
    <property type="evidence" value="ECO:0007669"/>
    <property type="project" value="UniProtKB-SubCell"/>
</dbReference>
<dbReference type="Pfam" id="PF06977">
    <property type="entry name" value="SdiA-regulated"/>
    <property type="match status" value="1"/>
</dbReference>
<accession>A0A316HN07</accession>
<dbReference type="AlphaFoldDB" id="A0A316HN07"/>
<proteinExistence type="predicted"/>
<protein>
    <submittedName>
        <fullName evidence="4">Uncharacterized protein YjiK</fullName>
    </submittedName>
</protein>
<dbReference type="Proteomes" id="UP000245812">
    <property type="component" value="Unassembled WGS sequence"/>
</dbReference>
<dbReference type="SUPFAM" id="SSF50956">
    <property type="entry name" value="Thermostable phytase (3-phytase)"/>
    <property type="match status" value="1"/>
</dbReference>
<sequence>MSFSFRGGGAAVGVRVAAGAGHVLRWLFWVPLQLALLWALYVAVRYHHAEHRLYVWLRGEPDAPAWSARAGRGLDLAAYRMDIAGRRIAGAENLSGLAWDAQRDQLVAVLNRPATLLLLDREGAVQARHRLRGFADTEAVAALGDGWYVVSEEGRAQLALFRLPAEGNEVAHAQAVVLNLDLADGHDGNAGFEGLGYDAAGDVLYVAKEHSPTRLYEVRGLAALRDHGALRGLSIRDRSELLAPMRPSDDLSSVEFDPRSGHLLLLSDEGQRVMEVTRDGVAVSQRLLDGSRTGEPPLAQAEGAAIDGHGTLYVVSEPDRFYRLRPAGG</sequence>
<evidence type="ECO:0000313" key="4">
    <source>
        <dbReference type="EMBL" id="PWK82121.1"/>
    </source>
</evidence>
<name>A0A316HN07_9GAMM</name>
<dbReference type="InterPro" id="IPR009722">
    <property type="entry name" value="YjiK/CarP"/>
</dbReference>
<evidence type="ECO:0000256" key="3">
    <source>
        <dbReference type="ARBA" id="ARBA00023136"/>
    </source>
</evidence>